<feature type="compositionally biased region" description="Basic and acidic residues" evidence="1">
    <location>
        <begin position="18"/>
        <end position="39"/>
    </location>
</feature>
<evidence type="ECO:0000313" key="3">
    <source>
        <dbReference type="Proteomes" id="UP001385892"/>
    </source>
</evidence>
<evidence type="ECO:0000313" key="2">
    <source>
        <dbReference type="EMBL" id="MEJ8845951.1"/>
    </source>
</evidence>
<reference evidence="2 3" key="1">
    <citation type="submission" date="2024-03" db="EMBL/GenBank/DDBJ databases">
        <title>Novel species of the genus Variovorax.</title>
        <authorList>
            <person name="Liu Q."/>
            <person name="Xin Y.-H."/>
        </authorList>
    </citation>
    <scope>NUCLEOTIDE SEQUENCE [LARGE SCALE GENOMIC DNA]</scope>
    <source>
        <strain evidence="2 3">KACC 18900</strain>
    </source>
</reference>
<organism evidence="2 3">
    <name type="scientific">Variovorax rhizosphaerae</name>
    <dbReference type="NCBI Taxonomy" id="1836200"/>
    <lineage>
        <taxon>Bacteria</taxon>
        <taxon>Pseudomonadati</taxon>
        <taxon>Pseudomonadota</taxon>
        <taxon>Betaproteobacteria</taxon>
        <taxon>Burkholderiales</taxon>
        <taxon>Comamonadaceae</taxon>
        <taxon>Variovorax</taxon>
    </lineage>
</organism>
<feature type="region of interest" description="Disordered" evidence="1">
    <location>
        <begin position="18"/>
        <end position="77"/>
    </location>
</feature>
<comment type="caution">
    <text evidence="2">The sequence shown here is derived from an EMBL/GenBank/DDBJ whole genome shotgun (WGS) entry which is preliminary data.</text>
</comment>
<dbReference type="Gene3D" id="1.20.5.340">
    <property type="match status" value="1"/>
</dbReference>
<sequence>MLQRQVNAQGQQIEALKKQVAEQDSRYRELQERLDKDAARTASGPARPSAAAAFGGAAVAPGAKPSAGAPPAEDGERPVRVGVAPAATPEPQAPVAQLFDEPSVLTPRGRFTLEPSLQYGYSSSNRVALVGYTVIPAILIGLIDVREQKRSTFVAGLTGRWGVTSRMELELKVPYVARSDSTVSRAVGAGAAVDNVFNTKGNAIGDVEAAMRYQLNAGKDGWPYMVGGLRFKSRTGTDPFDVVTDCQIRCIGGTNASGTGLPTELPTGSGFYSLQPSLTWLFPTDPAVFFGGINYTYNFKRNDVSRKVLNGGIEQLGDIKPGDAWGLNVGMGLALNDRSSFSLGVELYSVGPTKQNGQSVSGSVRTQLASLLLGYSYRMTDRQTLNVSIGAGLTRDTPDLTLTVRVPFSF</sequence>
<dbReference type="EMBL" id="JBBKZT010000002">
    <property type="protein sequence ID" value="MEJ8845951.1"/>
    <property type="molecule type" value="Genomic_DNA"/>
</dbReference>
<gene>
    <name evidence="2" type="ORF">WKW82_04810</name>
</gene>
<protein>
    <submittedName>
        <fullName evidence="2">Transporter</fullName>
    </submittedName>
</protein>
<keyword evidence="3" id="KW-1185">Reference proteome</keyword>
<dbReference type="Proteomes" id="UP001385892">
    <property type="component" value="Unassembled WGS sequence"/>
</dbReference>
<proteinExistence type="predicted"/>
<evidence type="ECO:0000256" key="1">
    <source>
        <dbReference type="SAM" id="MobiDB-lite"/>
    </source>
</evidence>
<accession>A0ABU8WEM7</accession>
<feature type="compositionally biased region" description="Low complexity" evidence="1">
    <location>
        <begin position="40"/>
        <end position="72"/>
    </location>
</feature>
<dbReference type="Pfam" id="PF13557">
    <property type="entry name" value="Phenol_MetA_deg"/>
    <property type="match status" value="1"/>
</dbReference>
<dbReference type="InterPro" id="IPR025737">
    <property type="entry name" value="FApF"/>
</dbReference>
<name>A0ABU8WEM7_9BURK</name>